<name>A0A811PDG6_9POAL</name>
<dbReference type="AlphaFoldDB" id="A0A811PDG6"/>
<keyword evidence="5" id="KW-0472">Membrane</keyword>
<dbReference type="OrthoDB" id="8904098at2759"/>
<evidence type="ECO:0000313" key="6">
    <source>
        <dbReference type="EMBL" id="CAD6238792.1"/>
    </source>
</evidence>
<dbReference type="Proteomes" id="UP000604825">
    <property type="component" value="Unassembled WGS sequence"/>
</dbReference>
<dbReference type="Gene3D" id="1.20.1250.20">
    <property type="entry name" value="MFS general substrate transporter like domains"/>
    <property type="match status" value="1"/>
</dbReference>
<dbReference type="Pfam" id="PF00854">
    <property type="entry name" value="PTR2"/>
    <property type="match status" value="1"/>
</dbReference>
<evidence type="ECO:0000256" key="3">
    <source>
        <dbReference type="ARBA" id="ARBA00022692"/>
    </source>
</evidence>
<accession>A0A811PDG6</accession>
<keyword evidence="3" id="KW-0812">Transmembrane</keyword>
<gene>
    <name evidence="6" type="ORF">NCGR_LOCUS25918</name>
</gene>
<comment type="similarity">
    <text evidence="2">Belongs to the major facilitator superfamily. Proton-dependent oligopeptide transporter (POT/PTR) (TC 2.A.17) family.</text>
</comment>
<comment type="caution">
    <text evidence="6">The sequence shown here is derived from an EMBL/GenBank/DDBJ whole genome shotgun (WGS) entry which is preliminary data.</text>
</comment>
<evidence type="ECO:0000256" key="5">
    <source>
        <dbReference type="ARBA" id="ARBA00023136"/>
    </source>
</evidence>
<dbReference type="InterPro" id="IPR000109">
    <property type="entry name" value="POT_fam"/>
</dbReference>
<dbReference type="GO" id="GO:0016020">
    <property type="term" value="C:membrane"/>
    <property type="evidence" value="ECO:0007669"/>
    <property type="project" value="UniProtKB-SubCell"/>
</dbReference>
<proteinExistence type="inferred from homology"/>
<dbReference type="PANTHER" id="PTHR11654">
    <property type="entry name" value="OLIGOPEPTIDE TRANSPORTER-RELATED"/>
    <property type="match status" value="1"/>
</dbReference>
<evidence type="ECO:0000256" key="2">
    <source>
        <dbReference type="ARBA" id="ARBA00005982"/>
    </source>
</evidence>
<evidence type="ECO:0000313" key="7">
    <source>
        <dbReference type="Proteomes" id="UP000604825"/>
    </source>
</evidence>
<keyword evidence="4" id="KW-1133">Transmembrane helix</keyword>
<dbReference type="InterPro" id="IPR036259">
    <property type="entry name" value="MFS_trans_sf"/>
</dbReference>
<evidence type="ECO:0000256" key="4">
    <source>
        <dbReference type="ARBA" id="ARBA00022989"/>
    </source>
</evidence>
<keyword evidence="7" id="KW-1185">Reference proteome</keyword>
<dbReference type="GO" id="GO:0022857">
    <property type="term" value="F:transmembrane transporter activity"/>
    <property type="evidence" value="ECO:0007669"/>
    <property type="project" value="InterPro"/>
</dbReference>
<sequence>MAEEAGSSWKLCTVTLVDELKNLLRLPPIWVTSIIMSSVYTQMNTTLIQQGSAMNMSILSVPLEAASMGSFEVIVTVLRGFSSGGDGEPSQLQCMGAGRLLMALAMAISALVEMKRLDSAERGEEITIAWQLPLYFFLAGACSAKSTCTSLALPLLTMA</sequence>
<protein>
    <submittedName>
        <fullName evidence="6">Uncharacterized protein</fullName>
    </submittedName>
</protein>
<comment type="subcellular location">
    <subcellularLocation>
        <location evidence="1">Membrane</location>
        <topology evidence="1">Multi-pass membrane protein</topology>
    </subcellularLocation>
</comment>
<reference evidence="6" key="1">
    <citation type="submission" date="2020-10" db="EMBL/GenBank/DDBJ databases">
        <authorList>
            <person name="Han B."/>
            <person name="Lu T."/>
            <person name="Zhao Q."/>
            <person name="Huang X."/>
            <person name="Zhao Y."/>
        </authorList>
    </citation>
    <scope>NUCLEOTIDE SEQUENCE</scope>
</reference>
<evidence type="ECO:0000256" key="1">
    <source>
        <dbReference type="ARBA" id="ARBA00004141"/>
    </source>
</evidence>
<organism evidence="6 7">
    <name type="scientific">Miscanthus lutarioriparius</name>
    <dbReference type="NCBI Taxonomy" id="422564"/>
    <lineage>
        <taxon>Eukaryota</taxon>
        <taxon>Viridiplantae</taxon>
        <taxon>Streptophyta</taxon>
        <taxon>Embryophyta</taxon>
        <taxon>Tracheophyta</taxon>
        <taxon>Spermatophyta</taxon>
        <taxon>Magnoliopsida</taxon>
        <taxon>Liliopsida</taxon>
        <taxon>Poales</taxon>
        <taxon>Poaceae</taxon>
        <taxon>PACMAD clade</taxon>
        <taxon>Panicoideae</taxon>
        <taxon>Andropogonodae</taxon>
        <taxon>Andropogoneae</taxon>
        <taxon>Saccharinae</taxon>
        <taxon>Miscanthus</taxon>
    </lineage>
</organism>
<dbReference type="EMBL" id="CAJGYO010000006">
    <property type="protein sequence ID" value="CAD6238792.1"/>
    <property type="molecule type" value="Genomic_DNA"/>
</dbReference>